<protein>
    <submittedName>
        <fullName evidence="2">Uncharacterized protein</fullName>
    </submittedName>
</protein>
<sequence length="67" mass="7152">MKPTVSVPLPPNRLSLPPAPHKKSLPSPLWRVLAEGPPISKSFELPAAEEFQSLSLETALSIVAPSV</sequence>
<proteinExistence type="predicted"/>
<accession>A0A551YKX3</accession>
<evidence type="ECO:0000313" key="2">
    <source>
        <dbReference type="EMBL" id="TRT61622.1"/>
    </source>
</evidence>
<dbReference type="AlphaFoldDB" id="A0A551YKX3"/>
<gene>
    <name evidence="2" type="ORF">EWV85_02915</name>
</gene>
<feature type="region of interest" description="Disordered" evidence="1">
    <location>
        <begin position="1"/>
        <end position="25"/>
    </location>
</feature>
<evidence type="ECO:0000256" key="1">
    <source>
        <dbReference type="SAM" id="MobiDB-lite"/>
    </source>
</evidence>
<organism evidence="2 3">
    <name type="scientific">Microcystis aeruginosa Ma_QC_C_20070703_M131</name>
    <dbReference type="NCBI Taxonomy" id="2486263"/>
    <lineage>
        <taxon>Bacteria</taxon>
        <taxon>Bacillati</taxon>
        <taxon>Cyanobacteriota</taxon>
        <taxon>Cyanophyceae</taxon>
        <taxon>Oscillatoriophycideae</taxon>
        <taxon>Chroococcales</taxon>
        <taxon>Microcystaceae</taxon>
        <taxon>Microcystis</taxon>
    </lineage>
</organism>
<comment type="caution">
    <text evidence="2">The sequence shown here is derived from an EMBL/GenBank/DDBJ whole genome shotgun (WGS) entry which is preliminary data.</text>
</comment>
<name>A0A551YKX3_MICAE</name>
<reference evidence="2 3" key="1">
    <citation type="submission" date="2019-01" db="EMBL/GenBank/DDBJ databases">
        <title>Coherence of Microcystis species and biogeography revealed through population genomics.</title>
        <authorList>
            <person name="Perez-Carrascal O.M."/>
            <person name="Terrat Y."/>
            <person name="Giani A."/>
            <person name="Fortin N."/>
            <person name="Tromas N."/>
            <person name="Shapiro B.J."/>
        </authorList>
    </citation>
    <scope>NUCLEOTIDE SEQUENCE [LARGE SCALE GENOMIC DNA]</scope>
    <source>
        <strain evidence="2">Ma_QC_C_20070703_M131</strain>
    </source>
</reference>
<dbReference type="Proteomes" id="UP000316443">
    <property type="component" value="Unassembled WGS sequence"/>
</dbReference>
<dbReference type="EMBL" id="SFCA01000029">
    <property type="protein sequence ID" value="TRT61622.1"/>
    <property type="molecule type" value="Genomic_DNA"/>
</dbReference>
<evidence type="ECO:0000313" key="3">
    <source>
        <dbReference type="Proteomes" id="UP000316443"/>
    </source>
</evidence>